<dbReference type="NCBIfam" id="TIGR02937">
    <property type="entry name" value="sigma70-ECF"/>
    <property type="match status" value="1"/>
</dbReference>
<accession>A0A244CSZ1</accession>
<keyword evidence="9" id="KW-1185">Reference proteome</keyword>
<dbReference type="InterPro" id="IPR013249">
    <property type="entry name" value="RNA_pol_sigma70_r4_t2"/>
</dbReference>
<dbReference type="OrthoDB" id="9782108at2"/>
<evidence type="ECO:0000259" key="6">
    <source>
        <dbReference type="Pfam" id="PF04542"/>
    </source>
</evidence>
<keyword evidence="5" id="KW-0804">Transcription</keyword>
<evidence type="ECO:0000256" key="4">
    <source>
        <dbReference type="ARBA" id="ARBA00023125"/>
    </source>
</evidence>
<keyword evidence="3" id="KW-0731">Sigma factor</keyword>
<dbReference type="InterPro" id="IPR039425">
    <property type="entry name" value="RNA_pol_sigma-70-like"/>
</dbReference>
<dbReference type="GO" id="GO:0003677">
    <property type="term" value="F:DNA binding"/>
    <property type="evidence" value="ECO:0007669"/>
    <property type="project" value="UniProtKB-KW"/>
</dbReference>
<evidence type="ECO:0000256" key="3">
    <source>
        <dbReference type="ARBA" id="ARBA00023082"/>
    </source>
</evidence>
<dbReference type="GO" id="GO:0006352">
    <property type="term" value="P:DNA-templated transcription initiation"/>
    <property type="evidence" value="ECO:0007669"/>
    <property type="project" value="InterPro"/>
</dbReference>
<organism evidence="8 9">
    <name type="scientific">Pseudoalteromonas ulvae</name>
    <dbReference type="NCBI Taxonomy" id="107327"/>
    <lineage>
        <taxon>Bacteria</taxon>
        <taxon>Pseudomonadati</taxon>
        <taxon>Pseudomonadota</taxon>
        <taxon>Gammaproteobacteria</taxon>
        <taxon>Alteromonadales</taxon>
        <taxon>Pseudoalteromonadaceae</taxon>
        <taxon>Pseudoalteromonas</taxon>
    </lineage>
</organism>
<evidence type="ECO:0000259" key="7">
    <source>
        <dbReference type="Pfam" id="PF08281"/>
    </source>
</evidence>
<dbReference type="Pfam" id="PF08281">
    <property type="entry name" value="Sigma70_r4_2"/>
    <property type="match status" value="1"/>
</dbReference>
<dbReference type="InterPro" id="IPR036388">
    <property type="entry name" value="WH-like_DNA-bd_sf"/>
</dbReference>
<evidence type="ECO:0000256" key="2">
    <source>
        <dbReference type="ARBA" id="ARBA00023015"/>
    </source>
</evidence>
<gene>
    <name evidence="8" type="ORF">B1199_10110</name>
</gene>
<protein>
    <recommendedName>
        <fullName evidence="10">RNA polymerase subunit sigma-24</fullName>
    </recommendedName>
</protein>
<dbReference type="EMBL" id="MWPV01000002">
    <property type="protein sequence ID" value="OUL58713.1"/>
    <property type="molecule type" value="Genomic_DNA"/>
</dbReference>
<dbReference type="SUPFAM" id="SSF88659">
    <property type="entry name" value="Sigma3 and sigma4 domains of RNA polymerase sigma factors"/>
    <property type="match status" value="1"/>
</dbReference>
<evidence type="ECO:0000313" key="8">
    <source>
        <dbReference type="EMBL" id="OUL58713.1"/>
    </source>
</evidence>
<keyword evidence="2" id="KW-0805">Transcription regulation</keyword>
<feature type="domain" description="RNA polymerase sigma-70 region 2" evidence="6">
    <location>
        <begin position="34"/>
        <end position="100"/>
    </location>
</feature>
<evidence type="ECO:0000313" key="9">
    <source>
        <dbReference type="Proteomes" id="UP000194841"/>
    </source>
</evidence>
<feature type="domain" description="RNA polymerase sigma factor 70 region 4 type 2" evidence="7">
    <location>
        <begin position="125"/>
        <end position="176"/>
    </location>
</feature>
<keyword evidence="4" id="KW-0238">DNA-binding</keyword>
<dbReference type="Pfam" id="PF04542">
    <property type="entry name" value="Sigma70_r2"/>
    <property type="match status" value="1"/>
</dbReference>
<dbReference type="PANTHER" id="PTHR43133:SF8">
    <property type="entry name" value="RNA POLYMERASE SIGMA FACTOR HI_1459-RELATED"/>
    <property type="match status" value="1"/>
</dbReference>
<dbReference type="PANTHER" id="PTHR43133">
    <property type="entry name" value="RNA POLYMERASE ECF-TYPE SIGMA FACTO"/>
    <property type="match status" value="1"/>
</dbReference>
<dbReference type="InterPro" id="IPR014284">
    <property type="entry name" value="RNA_pol_sigma-70_dom"/>
</dbReference>
<dbReference type="Gene3D" id="1.10.10.10">
    <property type="entry name" value="Winged helix-like DNA-binding domain superfamily/Winged helix DNA-binding domain"/>
    <property type="match status" value="1"/>
</dbReference>
<dbReference type="InterPro" id="IPR007627">
    <property type="entry name" value="RNA_pol_sigma70_r2"/>
</dbReference>
<comment type="similarity">
    <text evidence="1">Belongs to the sigma-70 factor family. ECF subfamily.</text>
</comment>
<proteinExistence type="inferred from homology"/>
<dbReference type="GO" id="GO:0016987">
    <property type="term" value="F:sigma factor activity"/>
    <property type="evidence" value="ECO:0007669"/>
    <property type="project" value="UniProtKB-KW"/>
</dbReference>
<dbReference type="InterPro" id="IPR013325">
    <property type="entry name" value="RNA_pol_sigma_r2"/>
</dbReference>
<dbReference type="AlphaFoldDB" id="A0A244CSZ1"/>
<sequence>MLLNLKNWLSKPFDPESLMMRFCQTGSQTDLSRLFNYYGQDLYHYLVSLSNPEIAEDVSQKTWLKVIEKKHLYREQASLKAWLFTIAANTLRDEVRQSSRHISTETAQFDTLLTTCSEPHESILERYNEALMQLPFKQRESFILQQEGFSLAQIAEITSDPQETIKTRLRYAKQHLKFKLGDDHEA</sequence>
<dbReference type="Proteomes" id="UP000194841">
    <property type="component" value="Unassembled WGS sequence"/>
</dbReference>
<evidence type="ECO:0000256" key="1">
    <source>
        <dbReference type="ARBA" id="ARBA00010641"/>
    </source>
</evidence>
<evidence type="ECO:0000256" key="5">
    <source>
        <dbReference type="ARBA" id="ARBA00023163"/>
    </source>
</evidence>
<dbReference type="SUPFAM" id="SSF88946">
    <property type="entry name" value="Sigma2 domain of RNA polymerase sigma factors"/>
    <property type="match status" value="1"/>
</dbReference>
<dbReference type="InterPro" id="IPR013324">
    <property type="entry name" value="RNA_pol_sigma_r3/r4-like"/>
</dbReference>
<comment type="caution">
    <text evidence="8">The sequence shown here is derived from an EMBL/GenBank/DDBJ whole genome shotgun (WGS) entry which is preliminary data.</text>
</comment>
<dbReference type="Gene3D" id="1.10.1740.10">
    <property type="match status" value="1"/>
</dbReference>
<name>A0A244CSZ1_PSEDV</name>
<evidence type="ECO:0008006" key="10">
    <source>
        <dbReference type="Google" id="ProtNLM"/>
    </source>
</evidence>
<reference evidence="8 9" key="1">
    <citation type="submission" date="2017-02" db="EMBL/GenBank/DDBJ databases">
        <title>Pseudoalteromonas ulvae TC14 Genome.</title>
        <authorList>
            <person name="Molmeret M."/>
        </authorList>
    </citation>
    <scope>NUCLEOTIDE SEQUENCE [LARGE SCALE GENOMIC DNA]</scope>
    <source>
        <strain evidence="8">TC14</strain>
    </source>
</reference>